<dbReference type="GO" id="GO:0006955">
    <property type="term" value="P:immune response"/>
    <property type="evidence" value="ECO:0007669"/>
    <property type="project" value="TreeGrafter"/>
</dbReference>
<keyword evidence="4" id="KW-0472">Membrane</keyword>
<dbReference type="GO" id="GO:0007166">
    <property type="term" value="P:cell surface receptor signaling pathway"/>
    <property type="evidence" value="ECO:0007669"/>
    <property type="project" value="TreeGrafter"/>
</dbReference>
<dbReference type="GO" id="GO:0009897">
    <property type="term" value="C:external side of plasma membrane"/>
    <property type="evidence" value="ECO:0007669"/>
    <property type="project" value="TreeGrafter"/>
</dbReference>
<protein>
    <recommendedName>
        <fullName evidence="5">Ig-like domain-containing protein</fullName>
    </recommendedName>
</protein>
<keyword evidence="4" id="KW-0812">Transmembrane</keyword>
<feature type="domain" description="Ig-like" evidence="5">
    <location>
        <begin position="132"/>
        <end position="194"/>
    </location>
</feature>
<dbReference type="PROSITE" id="PS50835">
    <property type="entry name" value="IG_LIKE"/>
    <property type="match status" value="2"/>
</dbReference>
<reference evidence="7" key="2">
    <citation type="journal article" date="2013" name="Nat. Genet.">
        <title>The genome of the platyfish, Xiphophorus maculatus, provides insights into evolutionary adaptation and several complex traits.</title>
        <authorList>
            <person name="Schartl M."/>
            <person name="Walter R.B."/>
            <person name="Shen Y."/>
            <person name="Garcia T."/>
            <person name="Catchen J."/>
            <person name="Amores A."/>
            <person name="Braasch I."/>
            <person name="Chalopin D."/>
            <person name="Volff J.N."/>
            <person name="Lesch K.P."/>
            <person name="Bisazza A."/>
            <person name="Minx P."/>
            <person name="Hillier L."/>
            <person name="Wilson R.K."/>
            <person name="Fuerstenberg S."/>
            <person name="Boore J."/>
            <person name="Searle S."/>
            <person name="Postlethwait J.H."/>
            <person name="Warren W.C."/>
        </authorList>
    </citation>
    <scope>NUCLEOTIDE SEQUENCE [LARGE SCALE GENOMIC DNA]</scope>
    <source>
        <strain evidence="7">JP 163 A</strain>
    </source>
</reference>
<dbReference type="GO" id="GO:0004888">
    <property type="term" value="F:transmembrane signaling receptor activity"/>
    <property type="evidence" value="ECO:0007669"/>
    <property type="project" value="TreeGrafter"/>
</dbReference>
<dbReference type="InterPro" id="IPR050488">
    <property type="entry name" value="Ig_Fc_receptor"/>
</dbReference>
<dbReference type="AlphaFoldDB" id="A0A3B5RBV0"/>
<evidence type="ECO:0000259" key="5">
    <source>
        <dbReference type="PROSITE" id="PS50835"/>
    </source>
</evidence>
<keyword evidence="2" id="KW-1015">Disulfide bond</keyword>
<dbReference type="InterPro" id="IPR036179">
    <property type="entry name" value="Ig-like_dom_sf"/>
</dbReference>
<feature type="region of interest" description="Disordered" evidence="3">
    <location>
        <begin position="262"/>
        <end position="301"/>
    </location>
</feature>
<dbReference type="OMA" id="SSTCHMN"/>
<organism evidence="6 7">
    <name type="scientific">Xiphophorus maculatus</name>
    <name type="common">Southern platyfish</name>
    <name type="synonym">Platypoecilus maculatus</name>
    <dbReference type="NCBI Taxonomy" id="8083"/>
    <lineage>
        <taxon>Eukaryota</taxon>
        <taxon>Metazoa</taxon>
        <taxon>Chordata</taxon>
        <taxon>Craniata</taxon>
        <taxon>Vertebrata</taxon>
        <taxon>Euteleostomi</taxon>
        <taxon>Actinopterygii</taxon>
        <taxon>Neopterygii</taxon>
        <taxon>Teleostei</taxon>
        <taxon>Neoteleostei</taxon>
        <taxon>Acanthomorphata</taxon>
        <taxon>Ovalentaria</taxon>
        <taxon>Atherinomorphae</taxon>
        <taxon>Cyprinodontiformes</taxon>
        <taxon>Poeciliidae</taxon>
        <taxon>Poeciliinae</taxon>
        <taxon>Xiphophorus</taxon>
    </lineage>
</organism>
<evidence type="ECO:0000256" key="1">
    <source>
        <dbReference type="ARBA" id="ARBA00022729"/>
    </source>
</evidence>
<dbReference type="PANTHER" id="PTHR11481">
    <property type="entry name" value="IMMUNOGLOBULIN FC RECEPTOR"/>
    <property type="match status" value="1"/>
</dbReference>
<dbReference type="InterPro" id="IPR013783">
    <property type="entry name" value="Ig-like_fold"/>
</dbReference>
<dbReference type="InParanoid" id="A0A3B5RBV0"/>
<dbReference type="Gene3D" id="2.60.40.10">
    <property type="entry name" value="Immunoglobulins"/>
    <property type="match status" value="2"/>
</dbReference>
<feature type="transmembrane region" description="Helical" evidence="4">
    <location>
        <begin position="230"/>
        <end position="252"/>
    </location>
</feature>
<dbReference type="Pfam" id="PF13895">
    <property type="entry name" value="Ig_2"/>
    <property type="match status" value="1"/>
</dbReference>
<evidence type="ECO:0000313" key="7">
    <source>
        <dbReference type="Proteomes" id="UP000002852"/>
    </source>
</evidence>
<proteinExistence type="predicted"/>
<dbReference type="InterPro" id="IPR003599">
    <property type="entry name" value="Ig_sub"/>
</dbReference>
<sequence>MASEGGLILRNVSRAHEGGYTCRVNGVSSETSWLLIKDVSKPASLSVSPDSSQVLEYQSFSLSCSSSAPGWTIRRFSENTRKTSSCGGDWGVLSSSVCRLQTAKKSDSALYWCESPTMQRSNTVQITVYDRPVVLLIPALPVASGRNVNLTCLTRSPSAASADFYRNDSFIGSGSWSFILRSVSTDDEGSYSCRTGGGVSPPGWLSVRAPPDPDPDPDPDSSSSSPLRSILWKILYAPVSIFYFIPTCVFIYKLRHRATGWSPAGRTRTSGPRRAAEEEEAAAGGDDYDDAMAPVTTQHHF</sequence>
<keyword evidence="4" id="KW-1133">Transmembrane helix</keyword>
<evidence type="ECO:0000313" key="6">
    <source>
        <dbReference type="Ensembl" id="ENSXMAP00000041268.1"/>
    </source>
</evidence>
<dbReference type="GeneTree" id="ENSGT00940000175251"/>
<dbReference type="SMART" id="SM00409">
    <property type="entry name" value="IG"/>
    <property type="match status" value="2"/>
</dbReference>
<feature type="compositionally biased region" description="Acidic residues" evidence="3">
    <location>
        <begin position="277"/>
        <end position="290"/>
    </location>
</feature>
<evidence type="ECO:0000256" key="3">
    <source>
        <dbReference type="SAM" id="MobiDB-lite"/>
    </source>
</evidence>
<dbReference type="Proteomes" id="UP000002852">
    <property type="component" value="Unassembled WGS sequence"/>
</dbReference>
<evidence type="ECO:0000256" key="2">
    <source>
        <dbReference type="ARBA" id="ARBA00023157"/>
    </source>
</evidence>
<accession>A0A3B5RBV0</accession>
<reference evidence="6" key="4">
    <citation type="submission" date="2025-09" db="UniProtKB">
        <authorList>
            <consortium name="Ensembl"/>
        </authorList>
    </citation>
    <scope>IDENTIFICATION</scope>
    <source>
        <strain evidence="6">JP 163 A</strain>
    </source>
</reference>
<reference evidence="7" key="1">
    <citation type="submission" date="2012-01" db="EMBL/GenBank/DDBJ databases">
        <authorList>
            <person name="Walter R."/>
            <person name="Schartl M."/>
            <person name="Warren W."/>
        </authorList>
    </citation>
    <scope>NUCLEOTIDE SEQUENCE [LARGE SCALE GENOMIC DNA]</scope>
    <source>
        <strain evidence="7">JP 163 A</strain>
    </source>
</reference>
<reference evidence="6" key="3">
    <citation type="submission" date="2025-08" db="UniProtKB">
        <authorList>
            <consortium name="Ensembl"/>
        </authorList>
    </citation>
    <scope>IDENTIFICATION</scope>
    <source>
        <strain evidence="6">JP 163 A</strain>
    </source>
</reference>
<keyword evidence="7" id="KW-1185">Reference proteome</keyword>
<dbReference type="InterPro" id="IPR007110">
    <property type="entry name" value="Ig-like_dom"/>
</dbReference>
<dbReference type="SUPFAM" id="SSF48726">
    <property type="entry name" value="Immunoglobulin"/>
    <property type="match status" value="2"/>
</dbReference>
<feature type="region of interest" description="Disordered" evidence="3">
    <location>
        <begin position="191"/>
        <end position="224"/>
    </location>
</feature>
<keyword evidence="1" id="KW-0732">Signal</keyword>
<feature type="domain" description="Ig-like" evidence="5">
    <location>
        <begin position="42"/>
        <end position="125"/>
    </location>
</feature>
<name>A0A3B5RBV0_XIPMA</name>
<dbReference type="PANTHER" id="PTHR11481:SF64">
    <property type="entry name" value="FC RECEPTOR-LIKE PROTEIN 4"/>
    <property type="match status" value="1"/>
</dbReference>
<dbReference type="Ensembl" id="ENSXMAT00000042081.1">
    <property type="protein sequence ID" value="ENSXMAP00000041268.1"/>
    <property type="gene ID" value="ENSXMAG00000027804.1"/>
</dbReference>
<evidence type="ECO:0000256" key="4">
    <source>
        <dbReference type="SAM" id="Phobius"/>
    </source>
</evidence>